<evidence type="ECO:0000256" key="1">
    <source>
        <dbReference type="SAM" id="MobiDB-lite"/>
    </source>
</evidence>
<evidence type="ECO:0000313" key="3">
    <source>
        <dbReference type="Proteomes" id="UP000001745"/>
    </source>
</evidence>
<dbReference type="RefSeq" id="XP_002480593.1">
    <property type="nucleotide sequence ID" value="XM_002480548.1"/>
</dbReference>
<organism evidence="2 3">
    <name type="scientific">Talaromyces stipitatus (strain ATCC 10500 / CBS 375.48 / QM 6759 / NRRL 1006)</name>
    <name type="common">Penicillium stipitatum</name>
    <dbReference type="NCBI Taxonomy" id="441959"/>
    <lineage>
        <taxon>Eukaryota</taxon>
        <taxon>Fungi</taxon>
        <taxon>Dikarya</taxon>
        <taxon>Ascomycota</taxon>
        <taxon>Pezizomycotina</taxon>
        <taxon>Eurotiomycetes</taxon>
        <taxon>Eurotiomycetidae</taxon>
        <taxon>Eurotiales</taxon>
        <taxon>Trichocomaceae</taxon>
        <taxon>Talaromyces</taxon>
        <taxon>Talaromyces sect. Talaromyces</taxon>
    </lineage>
</organism>
<dbReference type="AlphaFoldDB" id="B8M6T9"/>
<feature type="compositionally biased region" description="Polar residues" evidence="1">
    <location>
        <begin position="28"/>
        <end position="42"/>
    </location>
</feature>
<dbReference type="HOGENOM" id="CLU_2051229_0_0_1"/>
<keyword evidence="3" id="KW-1185">Reference proteome</keyword>
<protein>
    <submittedName>
        <fullName evidence="2">Uncharacterized protein</fullName>
    </submittedName>
</protein>
<accession>B8M6T9</accession>
<dbReference type="EMBL" id="EQ962654">
    <property type="protein sequence ID" value="EED20159.1"/>
    <property type="molecule type" value="Genomic_DNA"/>
</dbReference>
<evidence type="ECO:0000313" key="2">
    <source>
        <dbReference type="EMBL" id="EED20159.1"/>
    </source>
</evidence>
<dbReference type="Proteomes" id="UP000001745">
    <property type="component" value="Unassembled WGS sequence"/>
</dbReference>
<gene>
    <name evidence="2" type="ORF">TSTA_033980</name>
</gene>
<feature type="region of interest" description="Disordered" evidence="1">
    <location>
        <begin position="1"/>
        <end position="120"/>
    </location>
</feature>
<reference evidence="3" key="1">
    <citation type="journal article" date="2015" name="Genome Announc.">
        <title>Genome sequence of the AIDS-associated pathogen Penicillium marneffei (ATCC18224) and its near taxonomic relative Talaromyces stipitatus (ATCC10500).</title>
        <authorList>
            <person name="Nierman W.C."/>
            <person name="Fedorova-Abrams N.D."/>
            <person name="Andrianopoulos A."/>
        </authorList>
    </citation>
    <scope>NUCLEOTIDE SEQUENCE [LARGE SCALE GENOMIC DNA]</scope>
    <source>
        <strain evidence="3">ATCC 10500 / CBS 375.48 / QM 6759 / NRRL 1006</strain>
    </source>
</reference>
<proteinExistence type="predicted"/>
<dbReference type="GeneID" id="8097815"/>
<name>B8M6T9_TALSN</name>
<feature type="compositionally biased region" description="Polar residues" evidence="1">
    <location>
        <begin position="88"/>
        <end position="99"/>
    </location>
</feature>
<dbReference type="VEuPathDB" id="FungiDB:TSTA_033980"/>
<dbReference type="InParanoid" id="B8M6T9"/>
<feature type="compositionally biased region" description="Basic and acidic residues" evidence="1">
    <location>
        <begin position="62"/>
        <end position="74"/>
    </location>
</feature>
<sequence>MAAKKSFWTPQSHHSPKVAGLHSVEDSGAQSPSRSQSQGLTSEQKEDTAAKEATVTSPTTEMSEKDKAAHDASKEASLNIRRHFLAESSWTTSEEQQVATLPRTEAASDSAAPDVSKEES</sequence>